<gene>
    <name evidence="2" type="ORF">BXZ70DRAFT_907953</name>
</gene>
<feature type="region of interest" description="Disordered" evidence="1">
    <location>
        <begin position="428"/>
        <end position="450"/>
    </location>
</feature>
<protein>
    <submittedName>
        <fullName evidence="2">Uncharacterized protein</fullName>
    </submittedName>
</protein>
<evidence type="ECO:0000256" key="1">
    <source>
        <dbReference type="SAM" id="MobiDB-lite"/>
    </source>
</evidence>
<sequence>MSEKLGFGFNVSRGCEGGRTNAGDASARRTLNEPVLEGAILPNTAHYQDESPAEVPVVECTPKTSIAPPPMCFALFAKHSGALRKCQSFSICDFGIVSLAFALFFWASKARSTYLVHFPSRPGPGTRSQSVSYMFVPRKDPVHFVDPRSTKGGMTPKRRKEQFGLTPGAVRVLERSCSDGSIRGMTCLGTHSDLIFVEGIPSRQQSHVDEVVVTVSRALQVQQLENTRKRKGTTWVGDEELKVGYRFAETVWPSDGLGINQYCRGEMLNGSLTEGEVQSRGKSALQIESISAVLSGVIGLSIGVYAPEMSTPLPNEDAQLAWFYKCEILSTPGRLALIDKPRHLVHATRDPQLEIVARPRPLHIPKICTRQLGYLCTLSGGTISGLLPIHLHGVRAARTPHVEVIPEQLGSQLLLSLAASARKRRARIRSPISSIPNNDRGPGINMNSSR</sequence>
<proteinExistence type="predicted"/>
<dbReference type="AlphaFoldDB" id="A0A8K0ULR9"/>
<accession>A0A8K0ULR9</accession>
<comment type="caution">
    <text evidence="2">The sequence shown here is derived from an EMBL/GenBank/DDBJ whole genome shotgun (WGS) entry which is preliminary data.</text>
</comment>
<evidence type="ECO:0000313" key="3">
    <source>
        <dbReference type="Proteomes" id="UP000813824"/>
    </source>
</evidence>
<dbReference type="Proteomes" id="UP000813824">
    <property type="component" value="Unassembled WGS sequence"/>
</dbReference>
<keyword evidence="3" id="KW-1185">Reference proteome</keyword>
<dbReference type="EMBL" id="JAEVFJ010000019">
    <property type="protein sequence ID" value="KAH8099551.1"/>
    <property type="molecule type" value="Genomic_DNA"/>
</dbReference>
<organism evidence="2 3">
    <name type="scientific">Cristinia sonorae</name>
    <dbReference type="NCBI Taxonomy" id="1940300"/>
    <lineage>
        <taxon>Eukaryota</taxon>
        <taxon>Fungi</taxon>
        <taxon>Dikarya</taxon>
        <taxon>Basidiomycota</taxon>
        <taxon>Agaricomycotina</taxon>
        <taxon>Agaricomycetes</taxon>
        <taxon>Agaricomycetidae</taxon>
        <taxon>Agaricales</taxon>
        <taxon>Pleurotineae</taxon>
        <taxon>Stephanosporaceae</taxon>
        <taxon>Cristinia</taxon>
    </lineage>
</organism>
<evidence type="ECO:0000313" key="2">
    <source>
        <dbReference type="EMBL" id="KAH8099551.1"/>
    </source>
</evidence>
<reference evidence="2" key="1">
    <citation type="journal article" date="2021" name="New Phytol.">
        <title>Evolutionary innovations through gain and loss of genes in the ectomycorrhizal Boletales.</title>
        <authorList>
            <person name="Wu G."/>
            <person name="Miyauchi S."/>
            <person name="Morin E."/>
            <person name="Kuo A."/>
            <person name="Drula E."/>
            <person name="Varga T."/>
            <person name="Kohler A."/>
            <person name="Feng B."/>
            <person name="Cao Y."/>
            <person name="Lipzen A."/>
            <person name="Daum C."/>
            <person name="Hundley H."/>
            <person name="Pangilinan J."/>
            <person name="Johnson J."/>
            <person name="Barry K."/>
            <person name="LaButti K."/>
            <person name="Ng V."/>
            <person name="Ahrendt S."/>
            <person name="Min B."/>
            <person name="Choi I.G."/>
            <person name="Park H."/>
            <person name="Plett J.M."/>
            <person name="Magnuson J."/>
            <person name="Spatafora J.W."/>
            <person name="Nagy L.G."/>
            <person name="Henrissat B."/>
            <person name="Grigoriev I.V."/>
            <person name="Yang Z.L."/>
            <person name="Xu J."/>
            <person name="Martin F.M."/>
        </authorList>
    </citation>
    <scope>NUCLEOTIDE SEQUENCE</scope>
    <source>
        <strain evidence="2">KKN 215</strain>
    </source>
</reference>
<name>A0A8K0ULR9_9AGAR</name>